<dbReference type="SUPFAM" id="SSF140990">
    <property type="entry name" value="FtsH protease domain-like"/>
    <property type="match status" value="1"/>
</dbReference>
<dbReference type="GO" id="GO:0004176">
    <property type="term" value="F:ATP-dependent peptidase activity"/>
    <property type="evidence" value="ECO:0007669"/>
    <property type="project" value="InterPro"/>
</dbReference>
<dbReference type="InterPro" id="IPR027417">
    <property type="entry name" value="P-loop_NTPase"/>
</dbReference>
<dbReference type="GO" id="GO:0005524">
    <property type="term" value="F:ATP binding"/>
    <property type="evidence" value="ECO:0007669"/>
    <property type="project" value="UniProtKB-KW"/>
</dbReference>
<dbReference type="AlphaFoldDB" id="A0A318Z893"/>
<keyword evidence="9" id="KW-0378">Hydrolase</keyword>
<dbReference type="InterPro" id="IPR000642">
    <property type="entry name" value="Peptidase_M41"/>
</dbReference>
<dbReference type="HAMAP" id="MF_01458">
    <property type="entry name" value="FtsH"/>
    <property type="match status" value="1"/>
</dbReference>
<dbReference type="Gene3D" id="3.40.1690.20">
    <property type="match status" value="1"/>
</dbReference>
<keyword evidence="12" id="KW-1133">Transmembrane helix</keyword>
<keyword evidence="15" id="KW-0472">Membrane</keyword>
<evidence type="ECO:0000256" key="9">
    <source>
        <dbReference type="ARBA" id="ARBA00022801"/>
    </source>
</evidence>
<evidence type="ECO:0000313" key="20">
    <source>
        <dbReference type="Proteomes" id="UP000248349"/>
    </source>
</evidence>
<evidence type="ECO:0000256" key="8">
    <source>
        <dbReference type="ARBA" id="ARBA00022741"/>
    </source>
</evidence>
<keyword evidence="13" id="KW-0482">Metalloprotease</keyword>
<dbReference type="SMART" id="SM00382">
    <property type="entry name" value="AAA"/>
    <property type="match status" value="1"/>
</dbReference>
<evidence type="ECO:0000259" key="18">
    <source>
        <dbReference type="SMART" id="SM00382"/>
    </source>
</evidence>
<comment type="subcellular location">
    <subcellularLocation>
        <location evidence="2">Mitochondrion membrane</location>
        <topology evidence="2">Multi-pass membrane protein</topology>
    </subcellularLocation>
</comment>
<dbReference type="InterPro" id="IPR003959">
    <property type="entry name" value="ATPase_AAA_core"/>
</dbReference>
<evidence type="ECO:0000256" key="17">
    <source>
        <dbReference type="SAM" id="MobiDB-lite"/>
    </source>
</evidence>
<dbReference type="PANTHER" id="PTHR43655:SF2">
    <property type="entry name" value="AFG3 LIKE MATRIX AAA PEPTIDASE SUBUNIT 2, ISOFORM A"/>
    <property type="match status" value="1"/>
</dbReference>
<dbReference type="FunFam" id="3.40.50.300:FF:000001">
    <property type="entry name" value="ATP-dependent zinc metalloprotease FtsH"/>
    <property type="match status" value="1"/>
</dbReference>
<dbReference type="GO" id="GO:0004222">
    <property type="term" value="F:metalloendopeptidase activity"/>
    <property type="evidence" value="ECO:0007669"/>
    <property type="project" value="InterPro"/>
</dbReference>
<dbReference type="SUPFAM" id="SSF52540">
    <property type="entry name" value="P-loop containing nucleoside triphosphate hydrolases"/>
    <property type="match status" value="1"/>
</dbReference>
<evidence type="ECO:0000256" key="13">
    <source>
        <dbReference type="ARBA" id="ARBA00023049"/>
    </source>
</evidence>
<dbReference type="PANTHER" id="PTHR43655">
    <property type="entry name" value="ATP-DEPENDENT PROTEASE"/>
    <property type="match status" value="1"/>
</dbReference>
<evidence type="ECO:0000256" key="2">
    <source>
        <dbReference type="ARBA" id="ARBA00004225"/>
    </source>
</evidence>
<gene>
    <name evidence="19" type="ORF">BP01DRAFT_419081</name>
</gene>
<dbReference type="Gene3D" id="1.10.8.60">
    <property type="match status" value="1"/>
</dbReference>
<dbReference type="Pfam" id="PF06480">
    <property type="entry name" value="FtsH_ext"/>
    <property type="match status" value="1"/>
</dbReference>
<dbReference type="PROSITE" id="PS00674">
    <property type="entry name" value="AAA"/>
    <property type="match status" value="1"/>
</dbReference>
<dbReference type="NCBIfam" id="TIGR01241">
    <property type="entry name" value="FtsH_fam"/>
    <property type="match status" value="1"/>
</dbReference>
<dbReference type="GO" id="GO:0034982">
    <property type="term" value="P:mitochondrial protein processing"/>
    <property type="evidence" value="ECO:0007669"/>
    <property type="project" value="TreeGrafter"/>
</dbReference>
<evidence type="ECO:0000256" key="10">
    <source>
        <dbReference type="ARBA" id="ARBA00022833"/>
    </source>
</evidence>
<comment type="catalytic activity">
    <reaction evidence="16">
        <text>ATP + H2O = ADP + phosphate + H(+)</text>
        <dbReference type="Rhea" id="RHEA:13065"/>
        <dbReference type="ChEBI" id="CHEBI:15377"/>
        <dbReference type="ChEBI" id="CHEBI:15378"/>
        <dbReference type="ChEBI" id="CHEBI:30616"/>
        <dbReference type="ChEBI" id="CHEBI:43474"/>
        <dbReference type="ChEBI" id="CHEBI:456216"/>
    </reaction>
    <physiologicalReaction direction="left-to-right" evidence="16">
        <dbReference type="Rhea" id="RHEA:13066"/>
    </physiologicalReaction>
</comment>
<dbReference type="RefSeq" id="XP_025426945.1">
    <property type="nucleotide sequence ID" value="XM_025579376.1"/>
</dbReference>
<evidence type="ECO:0000256" key="3">
    <source>
        <dbReference type="ARBA" id="ARBA00010044"/>
    </source>
</evidence>
<comment type="similarity">
    <text evidence="3">In the C-terminal section; belongs to the peptidase M41 family.</text>
</comment>
<reference evidence="19 20" key="1">
    <citation type="submission" date="2016-12" db="EMBL/GenBank/DDBJ databases">
        <title>The genomes of Aspergillus section Nigri reveals drivers in fungal speciation.</title>
        <authorList>
            <consortium name="DOE Joint Genome Institute"/>
            <person name="Vesth T.C."/>
            <person name="Nybo J."/>
            <person name="Theobald S."/>
            <person name="Brandl J."/>
            <person name="Frisvad J.C."/>
            <person name="Nielsen K.F."/>
            <person name="Lyhne E.K."/>
            <person name="Kogle M.E."/>
            <person name="Kuo A."/>
            <person name="Riley R."/>
            <person name="Clum A."/>
            <person name="Nolan M."/>
            <person name="Lipzen A."/>
            <person name="Salamov A."/>
            <person name="Henrissat B."/>
            <person name="Wiebenga A."/>
            <person name="De Vries R.P."/>
            <person name="Grigoriev I.V."/>
            <person name="Mortensen U.H."/>
            <person name="Andersen M.R."/>
            <person name="Baker S.E."/>
        </authorList>
    </citation>
    <scope>NUCLEOTIDE SEQUENCE [LARGE SCALE GENOMIC DNA]</scope>
    <source>
        <strain evidence="19 20">JOP 1030-1</strain>
    </source>
</reference>
<feature type="compositionally biased region" description="Basic and acidic residues" evidence="17">
    <location>
        <begin position="238"/>
        <end position="251"/>
    </location>
</feature>
<keyword evidence="5" id="KW-0645">Protease</keyword>
<name>A0A318Z893_9EURO</name>
<dbReference type="FunFam" id="1.20.58.760:FF:000003">
    <property type="entry name" value="AFG3-like AAA ATPase 2"/>
    <property type="match status" value="1"/>
</dbReference>
<dbReference type="Pfam" id="PF01434">
    <property type="entry name" value="Peptidase_M41"/>
    <property type="match status" value="1"/>
</dbReference>
<dbReference type="InterPro" id="IPR003960">
    <property type="entry name" value="ATPase_AAA_CS"/>
</dbReference>
<keyword evidence="10" id="KW-0862">Zinc</keyword>
<organism evidence="19 20">
    <name type="scientific">Aspergillus saccharolyticus JOP 1030-1</name>
    <dbReference type="NCBI Taxonomy" id="1450539"/>
    <lineage>
        <taxon>Eukaryota</taxon>
        <taxon>Fungi</taxon>
        <taxon>Dikarya</taxon>
        <taxon>Ascomycota</taxon>
        <taxon>Pezizomycotina</taxon>
        <taxon>Eurotiomycetes</taxon>
        <taxon>Eurotiomycetidae</taxon>
        <taxon>Eurotiales</taxon>
        <taxon>Aspergillaceae</taxon>
        <taxon>Aspergillus</taxon>
        <taxon>Aspergillus subgen. Circumdati</taxon>
    </lineage>
</organism>
<dbReference type="STRING" id="1450539.A0A318Z893"/>
<keyword evidence="7" id="KW-0479">Metal-binding</keyword>
<dbReference type="GO" id="GO:0016887">
    <property type="term" value="F:ATP hydrolysis activity"/>
    <property type="evidence" value="ECO:0007669"/>
    <property type="project" value="InterPro"/>
</dbReference>
<dbReference type="FunFam" id="1.10.8.60:FF:000019">
    <property type="entry name" value="AFG3-like AAA ATPase 2"/>
    <property type="match status" value="1"/>
</dbReference>
<evidence type="ECO:0000256" key="14">
    <source>
        <dbReference type="ARBA" id="ARBA00023128"/>
    </source>
</evidence>
<feature type="compositionally biased region" description="Basic and acidic residues" evidence="17">
    <location>
        <begin position="62"/>
        <end position="73"/>
    </location>
</feature>
<protein>
    <submittedName>
        <fullName evidence="19">ATP-dependent metallopeptidase Hfl</fullName>
    </submittedName>
</protein>
<sequence>MASLLRRPGNLARLPRRVADSVFRARPLAVHGPQSRVSALILAQRARTYATQQPSNGGSKPPQDDKDLNKKESTNAQPGNGKKEECLITPEDEQLLNKYVDFMKERIDLEIASEMLDELRHKCRVCGLTPSMRSYMQENLEGKTPSLMRFITFAREVRKLYDAFEKKKGQELAGAARRDSGDVADYEKKKQQLKDELEDWAKKETKPGGHIDKIRRDIERMEQRIKDSGKEGTGQQQKDAKAKEQQQDGKKQQPKGEPPKVNEIKLDVPSMLIASLLAFWVYNSVFVSENKQDITWQEFRADFLEKGLVEKLVVINNNRVRIYLNREAVASVYPGSPAQSSNFYYYFSIGSVDSFERKLDAAQEELGIPSAERIPVQYSEEVPLAATLLSFAPTVLLLGGLFFLSRRAGGGGGQSGIFGIGKSRAKRFNHESDIKIKFSDVAGMDEAKVEIMEFVSFLKNPKKFQKLGAKIPRGAILSGPPGTGKTLLAKATAGESGVPFFSVSGSEFVEMFVGVGPSRVRDLFANARKNTPCIIFIDEIDAIGKSRSKNQMGGGNDERESTLNQILTEMDGFNTSEQVVVLAGTNRPDILDKALMRPGRFDRHISIDRPTMDGRKQIFDVYLKKIVTNEDIEYLKGRLAALTPGFAGADIANCVNEAALVAARENAESITMTHFERAIERVIGGLEKKSLVLSPEEKRTVAYHEAGHAICGWYFRWADPLLKVSIIPRGQGALGYAQYLPANGDTYLMNERQMMDRMAMTLGGRVSEELHFDTITTGASDDFNKVTRMATSMVTKFGMSPSLRYIYYEEDPQSQMHKPFSEATAHNIDQEVRRIIDKAHKQCRDLLEAKKKEIGLVAEELLAKEVLSRDDMIRLLGPREWPDSGDFVYLDNGLHGMGSVSL</sequence>
<dbReference type="CDD" id="cd19501">
    <property type="entry name" value="RecA-like_FtsH"/>
    <property type="match status" value="1"/>
</dbReference>
<evidence type="ECO:0000256" key="12">
    <source>
        <dbReference type="ARBA" id="ARBA00022989"/>
    </source>
</evidence>
<evidence type="ECO:0000256" key="5">
    <source>
        <dbReference type="ARBA" id="ARBA00022670"/>
    </source>
</evidence>
<feature type="compositionally biased region" description="Polar residues" evidence="17">
    <location>
        <begin position="49"/>
        <end position="58"/>
    </location>
</feature>
<dbReference type="FunFam" id="3.40.1690.20:FF:000003">
    <property type="entry name" value="Mitochondrial inner membrane AAA protease Yta12, putative"/>
    <property type="match status" value="1"/>
</dbReference>
<dbReference type="InterPro" id="IPR005936">
    <property type="entry name" value="FtsH"/>
</dbReference>
<dbReference type="GeneID" id="37080605"/>
<keyword evidence="8" id="KW-0547">Nucleotide-binding</keyword>
<dbReference type="GO" id="GO:0008270">
    <property type="term" value="F:zinc ion binding"/>
    <property type="evidence" value="ECO:0007669"/>
    <property type="project" value="InterPro"/>
</dbReference>
<accession>A0A318Z893</accession>
<keyword evidence="14" id="KW-0496">Mitochondrion</keyword>
<evidence type="ECO:0000256" key="6">
    <source>
        <dbReference type="ARBA" id="ARBA00022692"/>
    </source>
</evidence>
<proteinExistence type="inferred from homology"/>
<dbReference type="InterPro" id="IPR011546">
    <property type="entry name" value="Pept_M41_FtsH_extracell"/>
</dbReference>
<keyword evidence="6" id="KW-0812">Transmembrane</keyword>
<comment type="similarity">
    <text evidence="4">In the N-terminal section; belongs to the AAA ATPase family.</text>
</comment>
<evidence type="ECO:0000313" key="19">
    <source>
        <dbReference type="EMBL" id="PYH40963.1"/>
    </source>
</evidence>
<evidence type="ECO:0000256" key="1">
    <source>
        <dbReference type="ARBA" id="ARBA00001947"/>
    </source>
</evidence>
<dbReference type="GO" id="GO:0030163">
    <property type="term" value="P:protein catabolic process"/>
    <property type="evidence" value="ECO:0007669"/>
    <property type="project" value="UniProtKB-ARBA"/>
</dbReference>
<feature type="region of interest" description="Disordered" evidence="17">
    <location>
        <begin position="48"/>
        <end position="88"/>
    </location>
</feature>
<evidence type="ECO:0000256" key="7">
    <source>
        <dbReference type="ARBA" id="ARBA00022723"/>
    </source>
</evidence>
<evidence type="ECO:0000256" key="15">
    <source>
        <dbReference type="ARBA" id="ARBA00023136"/>
    </source>
</evidence>
<evidence type="ECO:0000256" key="11">
    <source>
        <dbReference type="ARBA" id="ARBA00022840"/>
    </source>
</evidence>
<feature type="domain" description="AAA+ ATPase" evidence="18">
    <location>
        <begin position="471"/>
        <end position="611"/>
    </location>
</feature>
<dbReference type="OrthoDB" id="1413014at2759"/>
<dbReference type="EMBL" id="KZ821272">
    <property type="protein sequence ID" value="PYH40963.1"/>
    <property type="molecule type" value="Genomic_DNA"/>
</dbReference>
<dbReference type="InterPro" id="IPR037219">
    <property type="entry name" value="Peptidase_M41-like"/>
</dbReference>
<dbReference type="GO" id="GO:0005745">
    <property type="term" value="C:m-AAA complex"/>
    <property type="evidence" value="ECO:0007669"/>
    <property type="project" value="TreeGrafter"/>
</dbReference>
<feature type="region of interest" description="Disordered" evidence="17">
    <location>
        <begin position="226"/>
        <end position="262"/>
    </location>
</feature>
<dbReference type="InterPro" id="IPR041569">
    <property type="entry name" value="AAA_lid_3"/>
</dbReference>
<evidence type="ECO:0000256" key="4">
    <source>
        <dbReference type="ARBA" id="ARBA00010550"/>
    </source>
</evidence>
<dbReference type="Proteomes" id="UP000248349">
    <property type="component" value="Unassembled WGS sequence"/>
</dbReference>
<dbReference type="InterPro" id="IPR050928">
    <property type="entry name" value="ATP-dep_Zn_Metalloprotease"/>
</dbReference>
<dbReference type="Gene3D" id="3.40.50.300">
    <property type="entry name" value="P-loop containing nucleotide triphosphate hydrolases"/>
    <property type="match status" value="1"/>
</dbReference>
<dbReference type="Gene3D" id="1.20.58.760">
    <property type="entry name" value="Peptidase M41"/>
    <property type="match status" value="1"/>
</dbReference>
<keyword evidence="11" id="KW-0067">ATP-binding</keyword>
<keyword evidence="20" id="KW-1185">Reference proteome</keyword>
<comment type="cofactor">
    <cofactor evidence="1">
        <name>Zn(2+)</name>
        <dbReference type="ChEBI" id="CHEBI:29105"/>
    </cofactor>
</comment>
<dbReference type="Pfam" id="PF00004">
    <property type="entry name" value="AAA"/>
    <property type="match status" value="1"/>
</dbReference>
<evidence type="ECO:0000256" key="16">
    <source>
        <dbReference type="ARBA" id="ARBA00048778"/>
    </source>
</evidence>
<dbReference type="Pfam" id="PF17862">
    <property type="entry name" value="AAA_lid_3"/>
    <property type="match status" value="1"/>
</dbReference>
<dbReference type="InterPro" id="IPR003593">
    <property type="entry name" value="AAA+_ATPase"/>
</dbReference>